<dbReference type="OrthoDB" id="7571670at2"/>
<evidence type="ECO:0000256" key="1">
    <source>
        <dbReference type="SAM" id="SignalP"/>
    </source>
</evidence>
<dbReference type="EMBL" id="SRXU01000006">
    <property type="protein sequence ID" value="TGX40781.1"/>
    <property type="molecule type" value="Genomic_DNA"/>
</dbReference>
<feature type="chain" id="PRO_5020263566" evidence="1">
    <location>
        <begin position="17"/>
        <end position="129"/>
    </location>
</feature>
<evidence type="ECO:0000313" key="3">
    <source>
        <dbReference type="Proteomes" id="UP000309848"/>
    </source>
</evidence>
<accession>A0A4S1WCT9</accession>
<keyword evidence="3" id="KW-1185">Reference proteome</keyword>
<organism evidence="2 3">
    <name type="scientific">Sphingomonas naasensis</name>
    <dbReference type="NCBI Taxonomy" id="1344951"/>
    <lineage>
        <taxon>Bacteria</taxon>
        <taxon>Pseudomonadati</taxon>
        <taxon>Pseudomonadota</taxon>
        <taxon>Alphaproteobacteria</taxon>
        <taxon>Sphingomonadales</taxon>
        <taxon>Sphingomonadaceae</taxon>
        <taxon>Sphingomonas</taxon>
    </lineage>
</organism>
<dbReference type="Proteomes" id="UP000309848">
    <property type="component" value="Unassembled WGS sequence"/>
</dbReference>
<reference evidence="2 3" key="1">
    <citation type="submission" date="2019-04" db="EMBL/GenBank/DDBJ databases">
        <title>Sphingomonas psychrotolerans sp. nov., isolated from soil in the Tianshan Mountains, Xinjiang, China.</title>
        <authorList>
            <person name="Luo Y."/>
            <person name="Sheng H."/>
        </authorList>
    </citation>
    <scope>NUCLEOTIDE SEQUENCE [LARGE SCALE GENOMIC DNA]</scope>
    <source>
        <strain evidence="2 3">KIS18-15</strain>
    </source>
</reference>
<comment type="caution">
    <text evidence="2">The sequence shown here is derived from an EMBL/GenBank/DDBJ whole genome shotgun (WGS) entry which is preliminary data.</text>
</comment>
<protein>
    <submittedName>
        <fullName evidence="2">Uncharacterized protein</fullName>
    </submittedName>
</protein>
<keyword evidence="1" id="KW-0732">Signal</keyword>
<feature type="signal peptide" evidence="1">
    <location>
        <begin position="1"/>
        <end position="16"/>
    </location>
</feature>
<dbReference type="RefSeq" id="WP_135986362.1">
    <property type="nucleotide sequence ID" value="NZ_JAASQM010000005.1"/>
</dbReference>
<name>A0A4S1WCT9_9SPHN</name>
<sequence length="129" mass="13303">MSLLAFLGLVRGFDLAALPAPAGAQNGASATERQALRALTSDVSKGGVTIEGERLFTVGKDLPWNAIAKRIDNLARERGAKPVALPGADPGKKLAQAWRAGDGRGVMVAMVRTPGGGAVAYFGVRFTGD</sequence>
<dbReference type="AlphaFoldDB" id="A0A4S1WCT9"/>
<proteinExistence type="predicted"/>
<gene>
    <name evidence="2" type="ORF">E5A74_14970</name>
</gene>
<evidence type="ECO:0000313" key="2">
    <source>
        <dbReference type="EMBL" id="TGX40781.1"/>
    </source>
</evidence>